<dbReference type="EMBL" id="JAINUF010000007">
    <property type="protein sequence ID" value="KAJ8353210.1"/>
    <property type="molecule type" value="Genomic_DNA"/>
</dbReference>
<feature type="compositionally biased region" description="Polar residues" evidence="1">
    <location>
        <begin position="68"/>
        <end position="84"/>
    </location>
</feature>
<dbReference type="OrthoDB" id="8931078at2759"/>
<evidence type="ECO:0000313" key="2">
    <source>
        <dbReference type="EMBL" id="KAJ8353210.1"/>
    </source>
</evidence>
<comment type="caution">
    <text evidence="2">The sequence shown here is derived from an EMBL/GenBank/DDBJ whole genome shotgun (WGS) entry which is preliminary data.</text>
</comment>
<feature type="region of interest" description="Disordered" evidence="1">
    <location>
        <begin position="55"/>
        <end position="84"/>
    </location>
</feature>
<accession>A0A9Q1F8F5</accession>
<name>A0A9Q1F8F5_SYNKA</name>
<evidence type="ECO:0000256" key="1">
    <source>
        <dbReference type="SAM" id="MobiDB-lite"/>
    </source>
</evidence>
<feature type="region of interest" description="Disordered" evidence="1">
    <location>
        <begin position="100"/>
        <end position="175"/>
    </location>
</feature>
<reference evidence="2" key="1">
    <citation type="journal article" date="2023" name="Science">
        <title>Genome structures resolve the early diversification of teleost fishes.</title>
        <authorList>
            <person name="Parey E."/>
            <person name="Louis A."/>
            <person name="Montfort J."/>
            <person name="Bouchez O."/>
            <person name="Roques C."/>
            <person name="Iampietro C."/>
            <person name="Lluch J."/>
            <person name="Castinel A."/>
            <person name="Donnadieu C."/>
            <person name="Desvignes T."/>
            <person name="Floi Bucao C."/>
            <person name="Jouanno E."/>
            <person name="Wen M."/>
            <person name="Mejri S."/>
            <person name="Dirks R."/>
            <person name="Jansen H."/>
            <person name="Henkel C."/>
            <person name="Chen W.J."/>
            <person name="Zahm M."/>
            <person name="Cabau C."/>
            <person name="Klopp C."/>
            <person name="Thompson A.W."/>
            <person name="Robinson-Rechavi M."/>
            <person name="Braasch I."/>
            <person name="Lecointre G."/>
            <person name="Bobe J."/>
            <person name="Postlethwait J.H."/>
            <person name="Berthelot C."/>
            <person name="Roest Crollius H."/>
            <person name="Guiguen Y."/>
        </authorList>
    </citation>
    <scope>NUCLEOTIDE SEQUENCE</scope>
    <source>
        <strain evidence="2">WJC10195</strain>
    </source>
</reference>
<proteinExistence type="predicted"/>
<protein>
    <submittedName>
        <fullName evidence="2">Uncharacterized protein</fullName>
    </submittedName>
</protein>
<organism evidence="2 3">
    <name type="scientific">Synaphobranchus kaupii</name>
    <name type="common">Kaup's arrowtooth eel</name>
    <dbReference type="NCBI Taxonomy" id="118154"/>
    <lineage>
        <taxon>Eukaryota</taxon>
        <taxon>Metazoa</taxon>
        <taxon>Chordata</taxon>
        <taxon>Craniata</taxon>
        <taxon>Vertebrata</taxon>
        <taxon>Euteleostomi</taxon>
        <taxon>Actinopterygii</taxon>
        <taxon>Neopterygii</taxon>
        <taxon>Teleostei</taxon>
        <taxon>Anguilliformes</taxon>
        <taxon>Synaphobranchidae</taxon>
        <taxon>Synaphobranchus</taxon>
    </lineage>
</organism>
<evidence type="ECO:0000313" key="3">
    <source>
        <dbReference type="Proteomes" id="UP001152622"/>
    </source>
</evidence>
<sequence length="257" mass="27626">MASGEMPSLSIRHGVRVVPPEAKITVEDVLLAAGDQRFACPHYKERTQGFAADSALYPETDAGEGGSEQAQRTEAQGCQVGNNGARSADFEAQLGIVHGEGQTTGSETPVAAIDTPCGDAAEDGKGESRAMPADVAAGKEAALSEQPTPVESGVNSEAEDMDDDSDSDSLSVRSDTQSDMYTLDQINEFLNETFGKPVKVKEYFPDINTFIRSCAALQKNVGLDVLDEKKRFRLRKHVTALRKSSKSKRGKAKKHYI</sequence>
<gene>
    <name evidence="2" type="ORF">SKAU_G00207770</name>
</gene>
<dbReference type="Proteomes" id="UP001152622">
    <property type="component" value="Chromosome 7"/>
</dbReference>
<keyword evidence="3" id="KW-1185">Reference proteome</keyword>
<feature type="compositionally biased region" description="Acidic residues" evidence="1">
    <location>
        <begin position="157"/>
        <end position="167"/>
    </location>
</feature>
<feature type="compositionally biased region" description="Polar residues" evidence="1">
    <location>
        <begin position="145"/>
        <end position="155"/>
    </location>
</feature>
<dbReference type="AlphaFoldDB" id="A0A9Q1F8F5"/>